<dbReference type="EMBL" id="NAJN01000366">
    <property type="protein sequence ID" value="TKA74342.1"/>
    <property type="molecule type" value="Genomic_DNA"/>
</dbReference>
<dbReference type="Pfam" id="PF06912">
    <property type="entry name" value="DUF1275"/>
    <property type="match status" value="1"/>
</dbReference>
<comment type="caution">
    <text evidence="2">The sequence shown here is derived from an EMBL/GenBank/DDBJ whole genome shotgun (WGS) entry which is preliminary data.</text>
</comment>
<evidence type="ECO:0000313" key="2">
    <source>
        <dbReference type="EMBL" id="TKA74342.1"/>
    </source>
</evidence>
<dbReference type="OrthoDB" id="5223589at2759"/>
<keyword evidence="1" id="KW-1133">Transmembrane helix</keyword>
<keyword evidence="1" id="KW-0812">Transmembrane</keyword>
<sequence>MRASFSAPSQVVPPPSPTLARDIQLDRPLRKRNLSSFLTRNVREDALLESELLLLAFATGIQDGTTYPDFLCFASNQTGNSVLLAVGLTKLGGVPINLSNVGVSLSLFIAGGWIMGQLGNAFGCRRRLWLLVSSLLQTAMVFAAAGIIYRLGVAETGPVALGVIALLAFSSGGQVAMARSLKITEITTAMATAAYIDLLIDPELFKARNRPRNRRVLFLTSLVAGSFAGAFAYARVNSAFALLISACGKLIVTFAFFFNKGIEGKTCSTTESDASP</sequence>
<name>A0A4U0XC77_9PEZI</name>
<dbReference type="Proteomes" id="UP000308768">
    <property type="component" value="Unassembled WGS sequence"/>
</dbReference>
<reference evidence="2 3" key="1">
    <citation type="submission" date="2017-03" db="EMBL/GenBank/DDBJ databases">
        <title>Genomes of endolithic fungi from Antarctica.</title>
        <authorList>
            <person name="Coleine C."/>
            <person name="Masonjones S."/>
            <person name="Stajich J.E."/>
        </authorList>
    </citation>
    <scope>NUCLEOTIDE SEQUENCE [LARGE SCALE GENOMIC DNA]</scope>
    <source>
        <strain evidence="2 3">CCFEE 5187</strain>
    </source>
</reference>
<feature type="transmembrane region" description="Helical" evidence="1">
    <location>
        <begin position="240"/>
        <end position="258"/>
    </location>
</feature>
<feature type="transmembrane region" description="Helical" evidence="1">
    <location>
        <begin position="128"/>
        <end position="151"/>
    </location>
</feature>
<dbReference type="InterPro" id="IPR010699">
    <property type="entry name" value="DUF1275"/>
</dbReference>
<gene>
    <name evidence="2" type="ORF">B0A49_02937</name>
</gene>
<feature type="transmembrane region" description="Helical" evidence="1">
    <location>
        <begin position="216"/>
        <end position="234"/>
    </location>
</feature>
<feature type="transmembrane region" description="Helical" evidence="1">
    <location>
        <begin position="98"/>
        <end position="116"/>
    </location>
</feature>
<evidence type="ECO:0000313" key="3">
    <source>
        <dbReference type="Proteomes" id="UP000308768"/>
    </source>
</evidence>
<keyword evidence="3" id="KW-1185">Reference proteome</keyword>
<accession>A0A4U0XC77</accession>
<dbReference type="PANTHER" id="PTHR37488">
    <property type="entry name" value="DUF1275 DOMAIN-CONTAINING PROTEIN"/>
    <property type="match status" value="1"/>
</dbReference>
<dbReference type="STRING" id="331657.A0A4U0XC77"/>
<dbReference type="AlphaFoldDB" id="A0A4U0XC77"/>
<evidence type="ECO:0008006" key="4">
    <source>
        <dbReference type="Google" id="ProtNLM"/>
    </source>
</evidence>
<feature type="transmembrane region" description="Helical" evidence="1">
    <location>
        <begin position="157"/>
        <end position="177"/>
    </location>
</feature>
<dbReference type="PANTHER" id="PTHR37488:SF2">
    <property type="entry name" value="DUF1275 DOMAIN-CONTAINING PROTEIN"/>
    <property type="match status" value="1"/>
</dbReference>
<protein>
    <recommendedName>
        <fullName evidence="4">DUF1275 domain protein</fullName>
    </recommendedName>
</protein>
<organism evidence="2 3">
    <name type="scientific">Cryomyces minteri</name>
    <dbReference type="NCBI Taxonomy" id="331657"/>
    <lineage>
        <taxon>Eukaryota</taxon>
        <taxon>Fungi</taxon>
        <taxon>Dikarya</taxon>
        <taxon>Ascomycota</taxon>
        <taxon>Pezizomycotina</taxon>
        <taxon>Dothideomycetes</taxon>
        <taxon>Dothideomycetes incertae sedis</taxon>
        <taxon>Cryomyces</taxon>
    </lineage>
</organism>
<keyword evidence="1" id="KW-0472">Membrane</keyword>
<evidence type="ECO:0000256" key="1">
    <source>
        <dbReference type="SAM" id="Phobius"/>
    </source>
</evidence>
<proteinExistence type="predicted"/>